<dbReference type="InterPro" id="IPR035068">
    <property type="entry name" value="TldD/PmbA_N"/>
</dbReference>
<evidence type="ECO:0000259" key="5">
    <source>
        <dbReference type="Pfam" id="PF01523"/>
    </source>
</evidence>
<dbReference type="Pfam" id="PF01523">
    <property type="entry name" value="PmbA_TldD_1st"/>
    <property type="match status" value="1"/>
</dbReference>
<reference evidence="7 8" key="1">
    <citation type="submission" date="2008-04" db="EMBL/GenBank/DDBJ databases">
        <title>Complete sequence of chromosome of Natranaerobius thermophilus JW/NM-WN-LF.</title>
        <authorList>
            <consortium name="US DOE Joint Genome Institute"/>
            <person name="Copeland A."/>
            <person name="Lucas S."/>
            <person name="Lapidus A."/>
            <person name="Glavina del Rio T."/>
            <person name="Dalin E."/>
            <person name="Tice H."/>
            <person name="Bruce D."/>
            <person name="Goodwin L."/>
            <person name="Pitluck S."/>
            <person name="Chertkov O."/>
            <person name="Brettin T."/>
            <person name="Detter J.C."/>
            <person name="Han C."/>
            <person name="Kuske C.R."/>
            <person name="Schmutz J."/>
            <person name="Larimer F."/>
            <person name="Land M."/>
            <person name="Hauser L."/>
            <person name="Kyrpides N."/>
            <person name="Lykidis A."/>
            <person name="Mesbah N.M."/>
            <person name="Wiegel J."/>
        </authorList>
    </citation>
    <scope>NUCLEOTIDE SEQUENCE [LARGE SCALE GENOMIC DNA]</scope>
    <source>
        <strain evidence="8">ATCC BAA-1301 / DSM 18059 / JW/NM-WN-LF</strain>
    </source>
</reference>
<dbReference type="InterPro" id="IPR051463">
    <property type="entry name" value="Peptidase_U62_metallo"/>
</dbReference>
<dbReference type="KEGG" id="nth:Nther_1846"/>
<dbReference type="SUPFAM" id="SSF111283">
    <property type="entry name" value="Putative modulator of DNA gyrase, PmbA/TldD"/>
    <property type="match status" value="1"/>
</dbReference>
<evidence type="ECO:0000313" key="8">
    <source>
        <dbReference type="Proteomes" id="UP000001683"/>
    </source>
</evidence>
<protein>
    <submittedName>
        <fullName evidence="7">Peptidase U62 modulator of DNA gyrase</fullName>
    </submittedName>
</protein>
<feature type="domain" description="Metalloprotease TldD/E C-terminal" evidence="6">
    <location>
        <begin position="230"/>
        <end position="456"/>
    </location>
</feature>
<dbReference type="HOGENOM" id="CLU_026425_1_2_9"/>
<comment type="similarity">
    <text evidence="1">Belongs to the peptidase U62 family.</text>
</comment>
<dbReference type="PANTHER" id="PTHR30624">
    <property type="entry name" value="UNCHARACTERIZED PROTEIN TLDD AND PMBA"/>
    <property type="match status" value="1"/>
</dbReference>
<keyword evidence="4" id="KW-0482">Metalloprotease</keyword>
<proteinExistence type="inferred from homology"/>
<dbReference type="GO" id="GO:0006508">
    <property type="term" value="P:proteolysis"/>
    <property type="evidence" value="ECO:0007669"/>
    <property type="project" value="UniProtKB-KW"/>
</dbReference>
<accession>B2A601</accession>
<dbReference type="Pfam" id="PF19289">
    <property type="entry name" value="PmbA_TldD_3rd"/>
    <property type="match status" value="1"/>
</dbReference>
<organism evidence="7 8">
    <name type="scientific">Natranaerobius thermophilus (strain ATCC BAA-1301 / DSM 18059 / JW/NM-WN-LF)</name>
    <dbReference type="NCBI Taxonomy" id="457570"/>
    <lineage>
        <taxon>Bacteria</taxon>
        <taxon>Bacillati</taxon>
        <taxon>Bacillota</taxon>
        <taxon>Clostridia</taxon>
        <taxon>Natranaerobiales</taxon>
        <taxon>Natranaerobiaceae</taxon>
        <taxon>Natranaerobius</taxon>
    </lineage>
</organism>
<evidence type="ECO:0000256" key="4">
    <source>
        <dbReference type="ARBA" id="ARBA00023049"/>
    </source>
</evidence>
<keyword evidence="8" id="KW-1185">Reference proteome</keyword>
<evidence type="ECO:0000259" key="6">
    <source>
        <dbReference type="Pfam" id="PF19289"/>
    </source>
</evidence>
<dbReference type="Proteomes" id="UP000001683">
    <property type="component" value="Chromosome"/>
</dbReference>
<dbReference type="EMBL" id="CP001034">
    <property type="protein sequence ID" value="ACB85418.1"/>
    <property type="molecule type" value="Genomic_DNA"/>
</dbReference>
<dbReference type="GO" id="GO:0008237">
    <property type="term" value="F:metallopeptidase activity"/>
    <property type="evidence" value="ECO:0007669"/>
    <property type="project" value="UniProtKB-KW"/>
</dbReference>
<dbReference type="InParanoid" id="B2A601"/>
<dbReference type="AlphaFoldDB" id="B2A601"/>
<feature type="domain" description="Metalloprotease TldD/E N-terminal" evidence="5">
    <location>
        <begin position="17"/>
        <end position="81"/>
    </location>
</feature>
<dbReference type="RefSeq" id="WP_012448283.1">
    <property type="nucleotide sequence ID" value="NC_010718.1"/>
</dbReference>
<dbReference type="PANTHER" id="PTHR30624:SF0">
    <property type="entry name" value="METALLOPROTEASE SLR0863"/>
    <property type="match status" value="1"/>
</dbReference>
<dbReference type="InterPro" id="IPR036059">
    <property type="entry name" value="TldD/PmbA_sf"/>
</dbReference>
<keyword evidence="2" id="KW-0645">Protease</keyword>
<dbReference type="InterPro" id="IPR002510">
    <property type="entry name" value="Metalloprtase-TldD/E_N"/>
</dbReference>
<dbReference type="OrthoDB" id="9803213at2"/>
<reference evidence="7 8" key="2">
    <citation type="journal article" date="2011" name="J. Bacteriol.">
        <title>Complete genome sequence of the anaerobic, halophilic alkalithermophile Natranaerobius thermophilus JW/NM-WN-LF.</title>
        <authorList>
            <person name="Zhao B."/>
            <person name="Mesbah N.M."/>
            <person name="Dalin E."/>
            <person name="Goodwin L."/>
            <person name="Nolan M."/>
            <person name="Pitluck S."/>
            <person name="Chertkov O."/>
            <person name="Brettin T.S."/>
            <person name="Han J."/>
            <person name="Larimer F.W."/>
            <person name="Land M.L."/>
            <person name="Hauser L."/>
            <person name="Kyrpides N."/>
            <person name="Wiegel J."/>
        </authorList>
    </citation>
    <scope>NUCLEOTIDE SEQUENCE [LARGE SCALE GENOMIC DNA]</scope>
    <source>
        <strain evidence="8">ATCC BAA-1301 / DSM 18059 / JW/NM-WN-LF</strain>
    </source>
</reference>
<keyword evidence="3" id="KW-0378">Hydrolase</keyword>
<gene>
    <name evidence="7" type="ordered locus">Nther_1846</name>
</gene>
<dbReference type="eggNOG" id="COG0312">
    <property type="taxonomic scope" value="Bacteria"/>
</dbReference>
<dbReference type="Gene3D" id="3.30.2290.10">
    <property type="entry name" value="PmbA/TldD superfamily"/>
    <property type="match status" value="1"/>
</dbReference>
<name>B2A601_NATTJ</name>
<evidence type="ECO:0000256" key="3">
    <source>
        <dbReference type="ARBA" id="ARBA00022801"/>
    </source>
</evidence>
<evidence type="ECO:0000256" key="2">
    <source>
        <dbReference type="ARBA" id="ARBA00022670"/>
    </source>
</evidence>
<dbReference type="GO" id="GO:0005829">
    <property type="term" value="C:cytosol"/>
    <property type="evidence" value="ECO:0007669"/>
    <property type="project" value="TreeGrafter"/>
</dbReference>
<dbReference type="STRING" id="457570.Nther_1846"/>
<evidence type="ECO:0000313" key="7">
    <source>
        <dbReference type="EMBL" id="ACB85418.1"/>
    </source>
</evidence>
<dbReference type="InterPro" id="IPR045569">
    <property type="entry name" value="Metalloprtase-TldD/E_C"/>
</dbReference>
<evidence type="ECO:0000256" key="1">
    <source>
        <dbReference type="ARBA" id="ARBA00005836"/>
    </source>
</evidence>
<sequence>MKLEYLKTFKNYLDEHAELRLQQNTSVSLVLVNGNLVRNQKNTSSGISSRVYNQGYFGFASSPKTDEKTVKDIIKRSKTNASLLAKLENSNKAQLSGESFEVIKDFSTDKTRVSRKDMLEFLKDLHEYTAKNYPDIKSDTFVINNLDMEKNLLTSFGASGHTMIPRSLLIISLSVEKDGNTYDTYDVFGGLGQYEDYFDNPEDFYEKIDEVYRKVKEKSEGVYPEAGYKDVILDSKLAGILAHEAIGHTTEADMVKSGSVAKDYLNEKVASDIVNLADFAYEYNNEVCPMPVYIDDEGTRPEDAFIIENGILKRYMNNKDLSIDLNEQPTGNARAYGYSDEPLVRMRNTAILPGSDRLEDMIASIDDGYYLVKPSNGQADSTSEFMFGVPNGYEIKNGKLGRAIKDTTISGIAFDVLKTVTMISDEMTWSNAGMCGKKQVIPVGMGGPAIKCKINIGGR</sequence>